<dbReference type="EMBL" id="JBAWTH010000012">
    <property type="protein sequence ID" value="KAL2289691.1"/>
    <property type="molecule type" value="Genomic_DNA"/>
</dbReference>
<proteinExistence type="predicted"/>
<feature type="region of interest" description="Disordered" evidence="1">
    <location>
        <begin position="1"/>
        <end position="76"/>
    </location>
</feature>
<gene>
    <name evidence="2" type="ORF">FJTKL_01919</name>
</gene>
<accession>A0ABR4F592</accession>
<protein>
    <submittedName>
        <fullName evidence="2">Uncharacterized protein</fullName>
    </submittedName>
</protein>
<comment type="caution">
    <text evidence="2">The sequence shown here is derived from an EMBL/GenBank/DDBJ whole genome shotgun (WGS) entry which is preliminary data.</text>
</comment>
<evidence type="ECO:0000313" key="3">
    <source>
        <dbReference type="Proteomes" id="UP001600888"/>
    </source>
</evidence>
<sequence length="76" mass="8212">MSVGGDQSRGLPKQPSINPSRNSSGLLRIPRRAQTKTPSLLYLSPKAESRPRIETPSKSWTPPSAPTAKVTKSAEE</sequence>
<keyword evidence="3" id="KW-1185">Reference proteome</keyword>
<evidence type="ECO:0000313" key="2">
    <source>
        <dbReference type="EMBL" id="KAL2289691.1"/>
    </source>
</evidence>
<name>A0ABR4F592_9PEZI</name>
<reference evidence="2 3" key="1">
    <citation type="submission" date="2024-03" db="EMBL/GenBank/DDBJ databases">
        <title>A high-quality draft genome sequence of Diaporthe vaccinii, a causative agent of upright dieback and viscid rot disease in cranberry plants.</title>
        <authorList>
            <person name="Sarrasin M."/>
            <person name="Lang B.F."/>
            <person name="Burger G."/>
        </authorList>
    </citation>
    <scope>NUCLEOTIDE SEQUENCE [LARGE SCALE GENOMIC DNA]</scope>
    <source>
        <strain evidence="2 3">IS7</strain>
    </source>
</reference>
<dbReference type="Proteomes" id="UP001600888">
    <property type="component" value="Unassembled WGS sequence"/>
</dbReference>
<evidence type="ECO:0000256" key="1">
    <source>
        <dbReference type="SAM" id="MobiDB-lite"/>
    </source>
</evidence>
<organism evidence="2 3">
    <name type="scientific">Diaporthe vaccinii</name>
    <dbReference type="NCBI Taxonomy" id="105482"/>
    <lineage>
        <taxon>Eukaryota</taxon>
        <taxon>Fungi</taxon>
        <taxon>Dikarya</taxon>
        <taxon>Ascomycota</taxon>
        <taxon>Pezizomycotina</taxon>
        <taxon>Sordariomycetes</taxon>
        <taxon>Sordariomycetidae</taxon>
        <taxon>Diaporthales</taxon>
        <taxon>Diaporthaceae</taxon>
        <taxon>Diaporthe</taxon>
        <taxon>Diaporthe eres species complex</taxon>
    </lineage>
</organism>
<feature type="compositionally biased region" description="Polar residues" evidence="1">
    <location>
        <begin position="15"/>
        <end position="25"/>
    </location>
</feature>